<evidence type="ECO:0000256" key="5">
    <source>
        <dbReference type="HAMAP-Rule" id="MF_03167"/>
    </source>
</evidence>
<dbReference type="InterPro" id="IPR023192">
    <property type="entry name" value="TGS-like_dom_sf"/>
</dbReference>
<reference evidence="7 8" key="1">
    <citation type="submission" date="2024-07" db="EMBL/GenBank/DDBJ databases">
        <title>Section-level genome sequencing and comparative genomics of Aspergillus sections Usti and Cavernicolus.</title>
        <authorList>
            <consortium name="Lawrence Berkeley National Laboratory"/>
            <person name="Nybo J.L."/>
            <person name="Vesth T.C."/>
            <person name="Theobald S."/>
            <person name="Frisvad J.C."/>
            <person name="Larsen T.O."/>
            <person name="Kjaerboelling I."/>
            <person name="Rothschild-Mancinelli K."/>
            <person name="Lyhne E.K."/>
            <person name="Kogle M.E."/>
            <person name="Barry K."/>
            <person name="Clum A."/>
            <person name="Na H."/>
            <person name="Ledsgaard L."/>
            <person name="Lin J."/>
            <person name="Lipzen A."/>
            <person name="Kuo A."/>
            <person name="Riley R."/>
            <person name="Mondo S."/>
            <person name="Labutti K."/>
            <person name="Haridas S."/>
            <person name="Pangalinan J."/>
            <person name="Salamov A.A."/>
            <person name="Simmons B.A."/>
            <person name="Magnuson J.K."/>
            <person name="Chen J."/>
            <person name="Drula E."/>
            <person name="Henrissat B."/>
            <person name="Wiebenga A."/>
            <person name="Lubbers R.J."/>
            <person name="Gomes A.C."/>
            <person name="Makela M.R."/>
            <person name="Stajich J."/>
            <person name="Grigoriev I.V."/>
            <person name="Mortensen U.H."/>
            <person name="De Vries R.P."/>
            <person name="Baker S.E."/>
            <person name="Andersen M.R."/>
        </authorList>
    </citation>
    <scope>NUCLEOTIDE SEQUENCE [LARGE SCALE GENOMIC DNA]</scope>
    <source>
        <strain evidence="7 8">CBS 123904</strain>
    </source>
</reference>
<dbReference type="HAMAP" id="MF_00944">
    <property type="entry name" value="YchF_OLA1_ATPase"/>
    <property type="match status" value="1"/>
</dbReference>
<dbReference type="CDD" id="cd11609">
    <property type="entry name" value="MCT1_N"/>
    <property type="match status" value="1"/>
</dbReference>
<comment type="subunit">
    <text evidence="5">Monomer.</text>
</comment>
<organism evidence="7 8">
    <name type="scientific">Aspergillus pseudoustus</name>
    <dbReference type="NCBI Taxonomy" id="1810923"/>
    <lineage>
        <taxon>Eukaryota</taxon>
        <taxon>Fungi</taxon>
        <taxon>Dikarya</taxon>
        <taxon>Ascomycota</taxon>
        <taxon>Pezizomycotina</taxon>
        <taxon>Eurotiomycetes</taxon>
        <taxon>Eurotiomycetidae</taxon>
        <taxon>Eurotiales</taxon>
        <taxon>Aspergillaceae</taxon>
        <taxon>Aspergillus</taxon>
        <taxon>Aspergillus subgen. Nidulantes</taxon>
    </lineage>
</organism>
<dbReference type="PROSITE" id="PS50890">
    <property type="entry name" value="PUA"/>
    <property type="match status" value="1"/>
</dbReference>
<dbReference type="PRINTS" id="PR00326">
    <property type="entry name" value="GTP1OBG"/>
</dbReference>
<evidence type="ECO:0000313" key="8">
    <source>
        <dbReference type="Proteomes" id="UP001610446"/>
    </source>
</evidence>
<dbReference type="SUPFAM" id="SSF88697">
    <property type="entry name" value="PUA domain-like"/>
    <property type="match status" value="1"/>
</dbReference>
<dbReference type="CDD" id="cd04867">
    <property type="entry name" value="TGS_YchF_OLA1"/>
    <property type="match status" value="1"/>
</dbReference>
<dbReference type="SUPFAM" id="SSF52540">
    <property type="entry name" value="P-loop containing nucleoside triphosphate hydrolases"/>
    <property type="match status" value="1"/>
</dbReference>
<keyword evidence="3 5" id="KW-0547">Nucleotide-binding</keyword>
<dbReference type="Proteomes" id="UP001610446">
    <property type="component" value="Unassembled WGS sequence"/>
</dbReference>
<name>A0ABR4J1Z2_9EURO</name>
<dbReference type="InterPro" id="IPR006073">
    <property type="entry name" value="GTP-bd"/>
</dbReference>
<dbReference type="InterPro" id="IPR027417">
    <property type="entry name" value="P-loop_NTPase"/>
</dbReference>
<dbReference type="InterPro" id="IPR002478">
    <property type="entry name" value="PUA"/>
</dbReference>
<feature type="domain" description="OBG-type G" evidence="6">
    <location>
        <begin position="21"/>
        <end position="284"/>
    </location>
</feature>
<keyword evidence="2 5" id="KW-0963">Cytoplasm</keyword>
<dbReference type="Pfam" id="PF06071">
    <property type="entry name" value="YchF-GTPase_C"/>
    <property type="match status" value="1"/>
</dbReference>
<feature type="binding site" evidence="5">
    <location>
        <begin position="30"/>
        <end position="35"/>
    </location>
    <ligand>
        <name>ATP</name>
        <dbReference type="ChEBI" id="CHEBI:30616"/>
    </ligand>
</feature>
<dbReference type="Pfam" id="PF17832">
    <property type="entry name" value="Pre-PUA"/>
    <property type="match status" value="1"/>
</dbReference>
<evidence type="ECO:0000256" key="3">
    <source>
        <dbReference type="ARBA" id="ARBA00022741"/>
    </source>
</evidence>
<dbReference type="InterPro" id="IPR031167">
    <property type="entry name" value="G_OBG"/>
</dbReference>
<dbReference type="PANTHER" id="PTHR23305:SF11">
    <property type="entry name" value="OBG-LIKE ATPASE 1"/>
    <property type="match status" value="1"/>
</dbReference>
<comment type="function">
    <text evidence="5">Hydrolyzes ATP, and can also hydrolyze GTP with lower efficiency. Has lower affinity for GTP.</text>
</comment>
<dbReference type="SMART" id="SM00359">
    <property type="entry name" value="PUA"/>
    <property type="match status" value="1"/>
</dbReference>
<keyword evidence="8" id="KW-1185">Reference proteome</keyword>
<evidence type="ECO:0000259" key="6">
    <source>
        <dbReference type="PROSITE" id="PS51710"/>
    </source>
</evidence>
<dbReference type="SUPFAM" id="SSF81271">
    <property type="entry name" value="TGS-like"/>
    <property type="match status" value="1"/>
</dbReference>
<dbReference type="InterPro" id="IPR012676">
    <property type="entry name" value="TGS-like"/>
</dbReference>
<dbReference type="NCBIfam" id="TIGR00451">
    <property type="entry name" value="unchar_dom_2"/>
    <property type="match status" value="1"/>
</dbReference>
<dbReference type="CDD" id="cd01900">
    <property type="entry name" value="YchF"/>
    <property type="match status" value="1"/>
</dbReference>
<dbReference type="GO" id="GO:0016787">
    <property type="term" value="F:hydrolase activity"/>
    <property type="evidence" value="ECO:0007669"/>
    <property type="project" value="UniProtKB-KW"/>
</dbReference>
<dbReference type="InterPro" id="IPR004396">
    <property type="entry name" value="ATPase_YchF/OLA1"/>
</dbReference>
<gene>
    <name evidence="7" type="ORF">BJY01DRAFT_239248</name>
</gene>
<dbReference type="InterPro" id="IPR041366">
    <property type="entry name" value="Pre-PUA"/>
</dbReference>
<feature type="binding site" evidence="5">
    <location>
        <position position="232"/>
    </location>
    <ligand>
        <name>ATP</name>
        <dbReference type="ChEBI" id="CHEBI:30616"/>
    </ligand>
</feature>
<comment type="subcellular location">
    <subcellularLocation>
        <location evidence="1 5">Cytoplasm</location>
    </subcellularLocation>
</comment>
<evidence type="ECO:0000256" key="1">
    <source>
        <dbReference type="ARBA" id="ARBA00004496"/>
    </source>
</evidence>
<evidence type="ECO:0000313" key="7">
    <source>
        <dbReference type="EMBL" id="KAL2834078.1"/>
    </source>
</evidence>
<comment type="caution">
    <text evidence="7">The sequence shown here is derived from an EMBL/GenBank/DDBJ whole genome shotgun (WGS) entry which is preliminary data.</text>
</comment>
<sequence length="558" mass="61687">MPPKKAVVQEKILLGRPGNNLKSGIVGLANVGKSTLFQAITKSNLGNPANFPYATIDPEEAKVIVPDERFDWLCQHYKPKSQVPANLTIYDIAGLTRGASTGAGLGNAFLSHIRAVDAIFQVVRCFDDAEIIHVEGDVDPVRDLVIISEELRIKDVEFVEKALENLQKQTRRGGQSLEMKKLREEEATVNKVLEFLKSGKDVRHGDWNPKEVEVINPLFLLTAKPVVYLVNLSEKDYIRQKNKYIPKVMEWIKTNSPGDAILPISASFEERLTQFETEAEAAEECKKLGSESGLPKAIIKMRQALNLASFFTTGADEVRQWTIRKGTKAPSAAGVIHTDFEKTFIQVIVYNYNTLKETGDEAAVKAAGKVMTKGKDYVVDDDIPPSNRSKVKSSVQRALRQRLVEAHPLCEPYIDEILPKKAQLDAVKLPEKTTLYTIDSTPLFYQPQDGPPIPHLKLLHTFPNMLPTIQIDRGAIRFVLSGATLMAPGLTSPGGRLPETDMALEKGTVVAVKAEGKEEICMVGTLKASTEEIKSKGKGVVIDDGHYLGDGLWKMHLD</sequence>
<protein>
    <recommendedName>
        <fullName evidence="5">Obg-like ATPase 1</fullName>
    </recommendedName>
</protein>
<dbReference type="Pfam" id="PF01472">
    <property type="entry name" value="PUA"/>
    <property type="match status" value="1"/>
</dbReference>
<dbReference type="CDD" id="cd21155">
    <property type="entry name" value="PUA_MCTS-1-like"/>
    <property type="match status" value="1"/>
</dbReference>
<dbReference type="PROSITE" id="PS51710">
    <property type="entry name" value="G_OBG"/>
    <property type="match status" value="1"/>
</dbReference>
<comment type="similarity">
    <text evidence="5">Belongs to the TRAFAC class OBG-HflX-like GTPase superfamily. OBG GTPase family. YchF/OLA1 subfamily.</text>
</comment>
<keyword evidence="5 7" id="KW-0378">Hydrolase</keyword>
<dbReference type="Gene3D" id="3.10.20.30">
    <property type="match status" value="1"/>
</dbReference>
<dbReference type="Pfam" id="PF01926">
    <property type="entry name" value="MMR_HSR1"/>
    <property type="match status" value="1"/>
</dbReference>
<dbReference type="PANTHER" id="PTHR23305">
    <property type="entry name" value="OBG GTPASE FAMILY"/>
    <property type="match status" value="1"/>
</dbReference>
<keyword evidence="4 5" id="KW-0067">ATP-binding</keyword>
<dbReference type="InterPro" id="IPR015947">
    <property type="entry name" value="PUA-like_sf"/>
</dbReference>
<dbReference type="InterPro" id="IPR041706">
    <property type="entry name" value="YchF_N"/>
</dbReference>
<proteinExistence type="inferred from homology"/>
<dbReference type="InterPro" id="IPR012675">
    <property type="entry name" value="Beta-grasp_dom_sf"/>
</dbReference>
<accession>A0ABR4J1Z2</accession>
<dbReference type="InterPro" id="IPR004521">
    <property type="entry name" value="Uncharacterised_CHP00451"/>
</dbReference>
<evidence type="ECO:0000256" key="4">
    <source>
        <dbReference type="ARBA" id="ARBA00022840"/>
    </source>
</evidence>
<dbReference type="EMBL" id="JBFXLU010000228">
    <property type="protein sequence ID" value="KAL2834078.1"/>
    <property type="molecule type" value="Genomic_DNA"/>
</dbReference>
<evidence type="ECO:0000256" key="2">
    <source>
        <dbReference type="ARBA" id="ARBA00022490"/>
    </source>
</evidence>
<dbReference type="NCBIfam" id="TIGR00092">
    <property type="entry name" value="redox-regulated ATPase YchF"/>
    <property type="match status" value="1"/>
</dbReference>
<dbReference type="Gene3D" id="3.10.400.20">
    <property type="match status" value="1"/>
</dbReference>
<dbReference type="InterPro" id="IPR013029">
    <property type="entry name" value="YchF_C"/>
</dbReference>
<dbReference type="Gene3D" id="3.40.50.300">
    <property type="entry name" value="P-loop containing nucleotide triphosphate hydrolases"/>
    <property type="match status" value="1"/>
</dbReference>
<dbReference type="Gene3D" id="1.10.150.300">
    <property type="entry name" value="TGS-like domain"/>
    <property type="match status" value="1"/>
</dbReference>